<dbReference type="SUPFAM" id="SSF54211">
    <property type="entry name" value="Ribosomal protein S5 domain 2-like"/>
    <property type="match status" value="1"/>
</dbReference>
<comment type="similarity">
    <text evidence="1 4">Belongs to the universal ribosomal protein uS9 family.</text>
</comment>
<evidence type="ECO:0000256" key="4">
    <source>
        <dbReference type="RuleBase" id="RU003815"/>
    </source>
</evidence>
<dbReference type="PROSITE" id="PS00360">
    <property type="entry name" value="RIBOSOMAL_S9"/>
    <property type="match status" value="1"/>
</dbReference>
<dbReference type="GO" id="GO:0005737">
    <property type="term" value="C:cytoplasm"/>
    <property type="evidence" value="ECO:0007669"/>
    <property type="project" value="UniProtKB-ARBA"/>
</dbReference>
<evidence type="ECO:0000256" key="1">
    <source>
        <dbReference type="ARBA" id="ARBA00005251"/>
    </source>
</evidence>
<keyword evidence="2 4" id="KW-0689">Ribosomal protein</keyword>
<dbReference type="InterPro" id="IPR023035">
    <property type="entry name" value="Ribosomal_uS9_bac/plastid"/>
</dbReference>
<dbReference type="PANTHER" id="PTHR21569">
    <property type="entry name" value="RIBOSOMAL PROTEIN S9"/>
    <property type="match status" value="1"/>
</dbReference>
<dbReference type="InterPro" id="IPR014721">
    <property type="entry name" value="Ribsml_uS5_D2-typ_fold_subgr"/>
</dbReference>
<evidence type="ECO:0000256" key="3">
    <source>
        <dbReference type="ARBA" id="ARBA00023274"/>
    </source>
</evidence>
<proteinExistence type="inferred from homology"/>
<evidence type="ECO:0000256" key="6">
    <source>
        <dbReference type="SAM" id="MobiDB-lite"/>
    </source>
</evidence>
<dbReference type="GO" id="GO:0003735">
    <property type="term" value="F:structural constituent of ribosome"/>
    <property type="evidence" value="ECO:0007669"/>
    <property type="project" value="InterPro"/>
</dbReference>
<keyword evidence="3 4" id="KW-0687">Ribonucleoprotein</keyword>
<dbReference type="Gene3D" id="3.30.230.10">
    <property type="match status" value="1"/>
</dbReference>
<evidence type="ECO:0000256" key="2">
    <source>
        <dbReference type="ARBA" id="ARBA00022980"/>
    </source>
</evidence>
<dbReference type="GO" id="GO:0006412">
    <property type="term" value="P:translation"/>
    <property type="evidence" value="ECO:0007669"/>
    <property type="project" value="InterPro"/>
</dbReference>
<evidence type="ECO:0000313" key="8">
    <source>
        <dbReference type="Proteomes" id="UP000177382"/>
    </source>
</evidence>
<gene>
    <name evidence="7" type="ORF">A2V97_04280</name>
</gene>
<dbReference type="PANTHER" id="PTHR21569:SF1">
    <property type="entry name" value="SMALL RIBOSOMAL SUBUNIT PROTEIN US9M"/>
    <property type="match status" value="1"/>
</dbReference>
<dbReference type="AlphaFoldDB" id="A0A1F7XNW1"/>
<reference evidence="7 8" key="1">
    <citation type="journal article" date="2016" name="Nat. Commun.">
        <title>Thousands of microbial genomes shed light on interconnected biogeochemical processes in an aquifer system.</title>
        <authorList>
            <person name="Anantharaman K."/>
            <person name="Brown C.T."/>
            <person name="Hug L.A."/>
            <person name="Sharon I."/>
            <person name="Castelle C.J."/>
            <person name="Probst A.J."/>
            <person name="Thomas B.C."/>
            <person name="Singh A."/>
            <person name="Wilkins M.J."/>
            <person name="Karaoz U."/>
            <person name="Brodie E.L."/>
            <person name="Williams K.H."/>
            <person name="Hubbard S.S."/>
            <person name="Banfield J.F."/>
        </authorList>
    </citation>
    <scope>NUCLEOTIDE SEQUENCE [LARGE SCALE GENOMIC DNA]</scope>
</reference>
<dbReference type="Pfam" id="PF00380">
    <property type="entry name" value="Ribosomal_S9"/>
    <property type="match status" value="1"/>
</dbReference>
<evidence type="ECO:0000256" key="5">
    <source>
        <dbReference type="RuleBase" id="RU003816"/>
    </source>
</evidence>
<name>A0A1F7XNW1_9BACT</name>
<protein>
    <recommendedName>
        <fullName evidence="5">30S ribosomal protein S9</fullName>
    </recommendedName>
</protein>
<dbReference type="STRING" id="1802485.A2V97_04280"/>
<organism evidence="7 8">
    <name type="scientific">Candidatus Woesebacteria bacterium RBG_16_42_24</name>
    <dbReference type="NCBI Taxonomy" id="1802485"/>
    <lineage>
        <taxon>Bacteria</taxon>
        <taxon>Candidatus Woeseibacteriota</taxon>
    </lineage>
</organism>
<dbReference type="GO" id="GO:0015935">
    <property type="term" value="C:small ribosomal subunit"/>
    <property type="evidence" value="ECO:0007669"/>
    <property type="project" value="TreeGrafter"/>
</dbReference>
<dbReference type="EMBL" id="MGFX01000001">
    <property type="protein sequence ID" value="OGM15955.1"/>
    <property type="molecule type" value="Genomic_DNA"/>
</dbReference>
<dbReference type="GO" id="GO:0003723">
    <property type="term" value="F:RNA binding"/>
    <property type="evidence" value="ECO:0007669"/>
    <property type="project" value="TreeGrafter"/>
</dbReference>
<comment type="caution">
    <text evidence="7">The sequence shown here is derived from an EMBL/GenBank/DDBJ whole genome shotgun (WGS) entry which is preliminary data.</text>
</comment>
<dbReference type="InterPro" id="IPR000754">
    <property type="entry name" value="Ribosomal_uS9"/>
</dbReference>
<evidence type="ECO:0000313" key="7">
    <source>
        <dbReference type="EMBL" id="OGM15955.1"/>
    </source>
</evidence>
<dbReference type="NCBIfam" id="NF001099">
    <property type="entry name" value="PRK00132.1"/>
    <property type="match status" value="1"/>
</dbReference>
<dbReference type="InterPro" id="IPR020574">
    <property type="entry name" value="Ribosomal_uS9_CS"/>
</dbReference>
<sequence>MPKTKKENFTYAVGRRKSAAARVRIFKGTGETQVNGIPIAEYFPGEVSKSVWQKPFELTQTWGKYYATVKAVGGGKGGQVEAVANALAKALVLINRQDYKSPLKKAGLLTRDARERQRRMVGTGGKARRAKQSPKR</sequence>
<feature type="region of interest" description="Disordered" evidence="6">
    <location>
        <begin position="109"/>
        <end position="136"/>
    </location>
</feature>
<dbReference type="InterPro" id="IPR020568">
    <property type="entry name" value="Ribosomal_Su5_D2-typ_SF"/>
</dbReference>
<accession>A0A1F7XNW1</accession>
<feature type="compositionally biased region" description="Basic residues" evidence="6">
    <location>
        <begin position="126"/>
        <end position="136"/>
    </location>
</feature>
<dbReference type="Proteomes" id="UP000177382">
    <property type="component" value="Unassembled WGS sequence"/>
</dbReference>